<dbReference type="SUPFAM" id="SSF51197">
    <property type="entry name" value="Clavaminate synthase-like"/>
    <property type="match status" value="1"/>
</dbReference>
<keyword evidence="5" id="KW-0223">Dioxygenase</keyword>
<reference evidence="3" key="1">
    <citation type="submission" date="2022-10" db="EMBL/GenBank/DDBJ databases">
        <authorList>
            <person name="Chen Y."/>
            <person name="Dougan E. K."/>
            <person name="Chan C."/>
            <person name="Rhodes N."/>
            <person name="Thang M."/>
        </authorList>
    </citation>
    <scope>NUCLEOTIDE SEQUENCE</scope>
</reference>
<keyword evidence="1" id="KW-0479">Metal-binding</keyword>
<dbReference type="InterPro" id="IPR005123">
    <property type="entry name" value="Oxoglu/Fe-dep_dioxygenase_dom"/>
</dbReference>
<evidence type="ECO:0000259" key="2">
    <source>
        <dbReference type="PROSITE" id="PS51471"/>
    </source>
</evidence>
<dbReference type="GO" id="GO:0051213">
    <property type="term" value="F:dioxygenase activity"/>
    <property type="evidence" value="ECO:0007669"/>
    <property type="project" value="UniProtKB-KW"/>
</dbReference>
<dbReference type="EMBL" id="CAMXCT020006506">
    <property type="protein sequence ID" value="CAL1168268.1"/>
    <property type="molecule type" value="Genomic_DNA"/>
</dbReference>
<reference evidence="4" key="2">
    <citation type="submission" date="2024-04" db="EMBL/GenBank/DDBJ databases">
        <authorList>
            <person name="Chen Y."/>
            <person name="Shah S."/>
            <person name="Dougan E. K."/>
            <person name="Thang M."/>
            <person name="Chan C."/>
        </authorList>
    </citation>
    <scope>NUCLEOTIDE SEQUENCE [LARGE SCALE GENOMIC DNA]</scope>
</reference>
<proteinExistence type="inferred from homology"/>
<dbReference type="GO" id="GO:0046872">
    <property type="term" value="F:metal ion binding"/>
    <property type="evidence" value="ECO:0007669"/>
    <property type="project" value="UniProtKB-KW"/>
</dbReference>
<dbReference type="EMBL" id="CAMXCT030006506">
    <property type="protein sequence ID" value="CAL4802205.1"/>
    <property type="molecule type" value="Genomic_DNA"/>
</dbReference>
<dbReference type="EMBL" id="CAMXCT010006506">
    <property type="protein sequence ID" value="CAI4014893.1"/>
    <property type="molecule type" value="Genomic_DNA"/>
</dbReference>
<dbReference type="Pfam" id="PF03171">
    <property type="entry name" value="2OG-FeII_Oxy"/>
    <property type="match status" value="1"/>
</dbReference>
<accession>A0A9P1GJ23</accession>
<name>A0A9P1GJ23_9DINO</name>
<protein>
    <submittedName>
        <fullName evidence="5">Proline hydroxylase buaE (2-oxoglutarate-dependent dioxygenase buaE) (Burnettramic acids biosynthesis cluster protein E)</fullName>
    </submittedName>
</protein>
<gene>
    <name evidence="3" type="ORF">C1SCF055_LOCUS39755</name>
</gene>
<sequence length="210" mass="23551">MPWQLDGKDFIRVWTDYYAAVEQLVSHLMSLFAVAMNLPVTAFDAALDKHGSSMRAILYPKLTQADFESGHVVRSPEHTDWGCVTVLLADPDVSGLEVCDKDGQWTPLQPVKRNSLVVNLGELLQWWTGGQWLATPHRVLARPENAGERLSCPYFGLVNREVILRPLLSDNGAEGESSITAGEFFQNHEKYTSRACRHAADSRTEVLEKR</sequence>
<feature type="domain" description="Fe2OG dioxygenase" evidence="2">
    <location>
        <begin position="50"/>
        <end position="160"/>
    </location>
</feature>
<organism evidence="3">
    <name type="scientific">Cladocopium goreaui</name>
    <dbReference type="NCBI Taxonomy" id="2562237"/>
    <lineage>
        <taxon>Eukaryota</taxon>
        <taxon>Sar</taxon>
        <taxon>Alveolata</taxon>
        <taxon>Dinophyceae</taxon>
        <taxon>Suessiales</taxon>
        <taxon>Symbiodiniaceae</taxon>
        <taxon>Cladocopium</taxon>
    </lineage>
</organism>
<dbReference type="InterPro" id="IPR027443">
    <property type="entry name" value="IPNS-like_sf"/>
</dbReference>
<evidence type="ECO:0000313" key="5">
    <source>
        <dbReference type="EMBL" id="CAL4802205.1"/>
    </source>
</evidence>
<dbReference type="InterPro" id="IPR050231">
    <property type="entry name" value="Iron_ascorbate_oxido_reductase"/>
</dbReference>
<evidence type="ECO:0000313" key="6">
    <source>
        <dbReference type="Proteomes" id="UP001152797"/>
    </source>
</evidence>
<evidence type="ECO:0000313" key="3">
    <source>
        <dbReference type="EMBL" id="CAI4014893.1"/>
    </source>
</evidence>
<evidence type="ECO:0000313" key="4">
    <source>
        <dbReference type="EMBL" id="CAL1168268.1"/>
    </source>
</evidence>
<keyword evidence="1" id="KW-0408">Iron</keyword>
<evidence type="ECO:0000256" key="1">
    <source>
        <dbReference type="RuleBase" id="RU003682"/>
    </source>
</evidence>
<dbReference type="Proteomes" id="UP001152797">
    <property type="component" value="Unassembled WGS sequence"/>
</dbReference>
<dbReference type="PROSITE" id="PS51471">
    <property type="entry name" value="FE2OG_OXY"/>
    <property type="match status" value="1"/>
</dbReference>
<dbReference type="Gene3D" id="2.60.120.330">
    <property type="entry name" value="B-lactam Antibiotic, Isopenicillin N Synthase, Chain"/>
    <property type="match status" value="1"/>
</dbReference>
<keyword evidence="6" id="KW-1185">Reference proteome</keyword>
<dbReference type="PANTHER" id="PTHR47990">
    <property type="entry name" value="2-OXOGLUTARATE (2OG) AND FE(II)-DEPENDENT OXYGENASE SUPERFAMILY PROTEIN-RELATED"/>
    <property type="match status" value="1"/>
</dbReference>
<comment type="similarity">
    <text evidence="1">Belongs to the iron/ascorbate-dependent oxidoreductase family.</text>
</comment>
<keyword evidence="1" id="KW-0560">Oxidoreductase</keyword>
<comment type="caution">
    <text evidence="3">The sequence shown here is derived from an EMBL/GenBank/DDBJ whole genome shotgun (WGS) entry which is preliminary data.</text>
</comment>
<dbReference type="InterPro" id="IPR044861">
    <property type="entry name" value="IPNS-like_FE2OG_OXY"/>
</dbReference>
<dbReference type="AlphaFoldDB" id="A0A9P1GJ23"/>
<dbReference type="OrthoDB" id="288590at2759"/>